<feature type="transmembrane region" description="Helical" evidence="1">
    <location>
        <begin position="201"/>
        <end position="221"/>
    </location>
</feature>
<sequence length="224" mass="25187">MLSTISFPFVLATAYWTLEVAQEIVRMHTYFIDRSLRYSPNITDYGKLFDSIVLLNYFSADAVVAWRAWALCRTEYKKVLVLLACMLGLMASSVVATIGVKIAFLLAPESQILVRAIDITQISYLVWSLLTNICATSIISHKTWRYRRAITKSLNSIQGKITKTERLLSMFIEAGAIYCLSGIVALVGATIRLPYGTFGDIYRPVNVQIAGMYPIMLTYLLDDI</sequence>
<keyword evidence="1" id="KW-0472">Membrane</keyword>
<dbReference type="AlphaFoldDB" id="A0A4S4K8W7"/>
<evidence type="ECO:0000256" key="2">
    <source>
        <dbReference type="SAM" id="SignalP"/>
    </source>
</evidence>
<feature type="transmembrane region" description="Helical" evidence="1">
    <location>
        <begin position="167"/>
        <end position="189"/>
    </location>
</feature>
<keyword evidence="2" id="KW-0732">Signal</keyword>
<name>A0A4S4K8W7_9APHY</name>
<protein>
    <recommendedName>
        <fullName evidence="5">Gustatory receptor</fullName>
    </recommendedName>
</protein>
<evidence type="ECO:0000313" key="3">
    <source>
        <dbReference type="EMBL" id="THG94358.1"/>
    </source>
</evidence>
<evidence type="ECO:0000313" key="4">
    <source>
        <dbReference type="Proteomes" id="UP000309038"/>
    </source>
</evidence>
<feature type="signal peptide" evidence="2">
    <location>
        <begin position="1"/>
        <end position="21"/>
    </location>
</feature>
<proteinExistence type="predicted"/>
<comment type="caution">
    <text evidence="3">The sequence shown here is derived from an EMBL/GenBank/DDBJ whole genome shotgun (WGS) entry which is preliminary data.</text>
</comment>
<dbReference type="EMBL" id="SGPJ01000460">
    <property type="protein sequence ID" value="THG94358.1"/>
    <property type="molecule type" value="Genomic_DNA"/>
</dbReference>
<accession>A0A4S4K8W7</accession>
<keyword evidence="1" id="KW-0812">Transmembrane</keyword>
<feature type="transmembrane region" description="Helical" evidence="1">
    <location>
        <begin position="45"/>
        <end position="67"/>
    </location>
</feature>
<feature type="transmembrane region" description="Helical" evidence="1">
    <location>
        <begin position="124"/>
        <end position="146"/>
    </location>
</feature>
<evidence type="ECO:0000256" key="1">
    <source>
        <dbReference type="SAM" id="Phobius"/>
    </source>
</evidence>
<evidence type="ECO:0008006" key="5">
    <source>
        <dbReference type="Google" id="ProtNLM"/>
    </source>
</evidence>
<feature type="chain" id="PRO_5020207729" description="Gustatory receptor" evidence="2">
    <location>
        <begin position="22"/>
        <end position="224"/>
    </location>
</feature>
<keyword evidence="4" id="KW-1185">Reference proteome</keyword>
<reference evidence="3 4" key="1">
    <citation type="submission" date="2019-02" db="EMBL/GenBank/DDBJ databases">
        <title>Genome sequencing of the rare red list fungi Phlebia centrifuga.</title>
        <authorList>
            <person name="Buettner E."/>
            <person name="Kellner H."/>
        </authorList>
    </citation>
    <scope>NUCLEOTIDE SEQUENCE [LARGE SCALE GENOMIC DNA]</scope>
    <source>
        <strain evidence="3 4">DSM 108282</strain>
    </source>
</reference>
<organism evidence="3 4">
    <name type="scientific">Hermanssonia centrifuga</name>
    <dbReference type="NCBI Taxonomy" id="98765"/>
    <lineage>
        <taxon>Eukaryota</taxon>
        <taxon>Fungi</taxon>
        <taxon>Dikarya</taxon>
        <taxon>Basidiomycota</taxon>
        <taxon>Agaricomycotina</taxon>
        <taxon>Agaricomycetes</taxon>
        <taxon>Polyporales</taxon>
        <taxon>Meruliaceae</taxon>
        <taxon>Hermanssonia</taxon>
    </lineage>
</organism>
<keyword evidence="1" id="KW-1133">Transmembrane helix</keyword>
<gene>
    <name evidence="3" type="ORF">EW026_g7099</name>
</gene>
<feature type="transmembrane region" description="Helical" evidence="1">
    <location>
        <begin position="79"/>
        <end position="104"/>
    </location>
</feature>
<dbReference type="Proteomes" id="UP000309038">
    <property type="component" value="Unassembled WGS sequence"/>
</dbReference>